<proteinExistence type="predicted"/>
<comment type="caution">
    <text evidence="1">The sequence shown here is derived from an EMBL/GenBank/DDBJ whole genome shotgun (WGS) entry which is preliminary data.</text>
</comment>
<accession>A0A1C0YTK7</accession>
<protein>
    <submittedName>
        <fullName evidence="1">Uncharacterized protein</fullName>
    </submittedName>
</protein>
<reference evidence="1 2" key="1">
    <citation type="submission" date="2016-07" db="EMBL/GenBank/DDBJ databases">
        <title>Caryophanon latum genome sequencing.</title>
        <authorList>
            <person name="Verma A."/>
            <person name="Pal Y."/>
            <person name="Krishnamurthi S."/>
        </authorList>
    </citation>
    <scope>NUCLEOTIDE SEQUENCE [LARGE SCALE GENOMIC DNA]</scope>
    <source>
        <strain evidence="1 2">DSM 14151</strain>
    </source>
</reference>
<evidence type="ECO:0000313" key="1">
    <source>
        <dbReference type="EMBL" id="OCS90497.1"/>
    </source>
</evidence>
<gene>
    <name evidence="1" type="ORF">A6K76_11570</name>
</gene>
<dbReference type="OrthoDB" id="9828038at2"/>
<keyword evidence="2" id="KW-1185">Reference proteome</keyword>
<organism evidence="1 2">
    <name type="scientific">Caryophanon latum</name>
    <dbReference type="NCBI Taxonomy" id="33977"/>
    <lineage>
        <taxon>Bacteria</taxon>
        <taxon>Bacillati</taxon>
        <taxon>Bacillota</taxon>
        <taxon>Bacilli</taxon>
        <taxon>Bacillales</taxon>
        <taxon>Caryophanaceae</taxon>
        <taxon>Caryophanon</taxon>
    </lineage>
</organism>
<dbReference type="RefSeq" id="WP_066464773.1">
    <property type="nucleotide sequence ID" value="NZ_MATO01000037.1"/>
</dbReference>
<dbReference type="AlphaFoldDB" id="A0A1C0YTK7"/>
<sequence>MTTVALFYDNVRTINEYTKWHMHGHVVDLAMRLTVQKRMFEPQVYDETKQQIKRHTHILSKARYDHVISHALIARAHVEPSITQLIDHVFMKVRQLRDFPLAHNASLYQAAIYYEREPYVNEERLRDILHFLQQLTPYNAKPCVYQAAALAKVPKPLTDIQKHVLATQTFLIERQFSPINAHITAVMAYVLSSNVKQTAANVETFKVHLEKLTALRPIYESYMWIIATKYDAWTAIEYYEQLEQQLRRLPVNFSAQTDVTLLALQLFSATVLDHTETLYGGDVSNDILYDFTNACDDISKGDGLYIYSEGDSYVDSGDGE</sequence>
<dbReference type="EMBL" id="MATO01000037">
    <property type="protein sequence ID" value="OCS90497.1"/>
    <property type="molecule type" value="Genomic_DNA"/>
</dbReference>
<name>A0A1C0YTK7_9BACL</name>
<evidence type="ECO:0000313" key="2">
    <source>
        <dbReference type="Proteomes" id="UP000093482"/>
    </source>
</evidence>
<dbReference type="Proteomes" id="UP000093482">
    <property type="component" value="Unassembled WGS sequence"/>
</dbReference>